<name>A0A0V0HXP4_SOLCH</name>
<dbReference type="PANTHER" id="PTHR48050:SF11">
    <property type="entry name" value="GLYCOSYLTRANSFERASE"/>
    <property type="match status" value="1"/>
</dbReference>
<dbReference type="PANTHER" id="PTHR48050">
    <property type="entry name" value="STEROL 3-BETA-GLUCOSYLTRANSFERASE"/>
    <property type="match status" value="1"/>
</dbReference>
<proteinExistence type="predicted"/>
<dbReference type="GO" id="GO:0016757">
    <property type="term" value="F:glycosyltransferase activity"/>
    <property type="evidence" value="ECO:0007669"/>
    <property type="project" value="UniProtKB-ARBA"/>
</dbReference>
<dbReference type="EMBL" id="GEDG01013859">
    <property type="protein sequence ID" value="JAP24919.1"/>
    <property type="molecule type" value="Transcribed_RNA"/>
</dbReference>
<dbReference type="InterPro" id="IPR010610">
    <property type="entry name" value="EryCIII-like_C"/>
</dbReference>
<dbReference type="InterPro" id="IPR050426">
    <property type="entry name" value="Glycosyltransferase_28"/>
</dbReference>
<dbReference type="Gene3D" id="3.40.50.2000">
    <property type="entry name" value="Glycogen Phosphorylase B"/>
    <property type="match status" value="1"/>
</dbReference>
<feature type="domain" description="Erythromycin biosynthesis protein CIII-like C-terminal" evidence="1">
    <location>
        <begin position="200"/>
        <end position="255"/>
    </location>
</feature>
<accession>A0A0V0HXP4</accession>
<dbReference type="Pfam" id="PF06722">
    <property type="entry name" value="EryCIII-like_C"/>
    <property type="match status" value="1"/>
</dbReference>
<sequence length="325" mass="36306">MWPLFTEEWGSWRSLDLNLSSLPFTDPVTGLPTFHERLPSPLLLYGFSKEVVEYPGYWPSKVRVCGFWFPPKEWQFSCNDCAEISASVSSGSSNKQNELCSIHLSLQFFIEFPATELPIFIGLSSIGSMGFLRNPHAFLRVLGIALDISGSRFILFSAGYEPLEAAIDSYAKEASTCPEQTQRSNEGVSLFGGRLFCFSGSVPYNWLFPRCAAAIHHGGSGSTAAALLAGVPQVICPFMLDQFYWAERMYWLGVAPEPLKREHLVPDKDEDFYIKEAANMLVRALDYSQSSEVKSRALQISNKLSNEDGVSEAVHLINEELRSCR</sequence>
<protein>
    <submittedName>
        <fullName evidence="2">Putative UDP-sugar-dependent glycosyltransferase 52-like</fullName>
    </submittedName>
</protein>
<evidence type="ECO:0000313" key="2">
    <source>
        <dbReference type="EMBL" id="JAP24919.1"/>
    </source>
</evidence>
<dbReference type="SUPFAM" id="SSF53756">
    <property type="entry name" value="UDP-Glycosyltransferase/glycogen phosphorylase"/>
    <property type="match status" value="1"/>
</dbReference>
<reference evidence="2" key="1">
    <citation type="submission" date="2015-12" db="EMBL/GenBank/DDBJ databases">
        <title>Gene expression during late stages of embryo sac development: a critical building block for successful pollen-pistil interactions.</title>
        <authorList>
            <person name="Liu Y."/>
            <person name="Joly V."/>
            <person name="Sabar M."/>
            <person name="Matton D.P."/>
        </authorList>
    </citation>
    <scope>NUCLEOTIDE SEQUENCE</scope>
</reference>
<keyword evidence="2" id="KW-0808">Transferase</keyword>
<organism evidence="2">
    <name type="scientific">Solanum chacoense</name>
    <name type="common">Chaco potato</name>
    <dbReference type="NCBI Taxonomy" id="4108"/>
    <lineage>
        <taxon>Eukaryota</taxon>
        <taxon>Viridiplantae</taxon>
        <taxon>Streptophyta</taxon>
        <taxon>Embryophyta</taxon>
        <taxon>Tracheophyta</taxon>
        <taxon>Spermatophyta</taxon>
        <taxon>Magnoliopsida</taxon>
        <taxon>eudicotyledons</taxon>
        <taxon>Gunneridae</taxon>
        <taxon>Pentapetalae</taxon>
        <taxon>asterids</taxon>
        <taxon>lamiids</taxon>
        <taxon>Solanales</taxon>
        <taxon>Solanaceae</taxon>
        <taxon>Solanoideae</taxon>
        <taxon>Solaneae</taxon>
        <taxon>Solanum</taxon>
    </lineage>
</organism>
<dbReference type="AlphaFoldDB" id="A0A0V0HXP4"/>
<evidence type="ECO:0000259" key="1">
    <source>
        <dbReference type="Pfam" id="PF06722"/>
    </source>
</evidence>